<protein>
    <recommendedName>
        <fullName evidence="3">DUF4844 domain-containing protein</fullName>
    </recommendedName>
</protein>
<dbReference type="OrthoDB" id="8759551at2"/>
<dbReference type="InterPro" id="IPR032301">
    <property type="entry name" value="DUF4844"/>
</dbReference>
<dbReference type="Pfam" id="PF16133">
    <property type="entry name" value="DUF4844"/>
    <property type="match status" value="1"/>
</dbReference>
<evidence type="ECO:0000313" key="2">
    <source>
        <dbReference type="Proteomes" id="UP000199470"/>
    </source>
</evidence>
<sequence length="121" mass="13407">MDYDPLSEVIDEPLFIDSSILEELIAFRGAEKLDNLPGINTTAEKARLSNVLNGLLDRLLCDIEAHPSKLWVLTEFQKALVLLEGEDTEGREHFGMEMENIMDILGIDSSDGLLTAYLGGI</sequence>
<name>A0A1I4NY14_9BURK</name>
<reference evidence="1 2" key="1">
    <citation type="submission" date="2016-10" db="EMBL/GenBank/DDBJ databases">
        <authorList>
            <person name="de Groot N.N."/>
        </authorList>
    </citation>
    <scope>NUCLEOTIDE SEQUENCE [LARGE SCALE GENOMIC DNA]</scope>
    <source>
        <strain evidence="1 2">ATCC 43154</strain>
    </source>
</reference>
<keyword evidence="2" id="KW-1185">Reference proteome</keyword>
<dbReference type="Proteomes" id="UP000199470">
    <property type="component" value="Unassembled WGS sequence"/>
</dbReference>
<accession>A0A1I4NY14</accession>
<evidence type="ECO:0000313" key="1">
    <source>
        <dbReference type="EMBL" id="SFM20200.1"/>
    </source>
</evidence>
<evidence type="ECO:0008006" key="3">
    <source>
        <dbReference type="Google" id="ProtNLM"/>
    </source>
</evidence>
<proteinExistence type="predicted"/>
<dbReference type="AlphaFoldDB" id="A0A1I4NY14"/>
<dbReference type="EMBL" id="FOTW01000014">
    <property type="protein sequence ID" value="SFM20200.1"/>
    <property type="molecule type" value="Genomic_DNA"/>
</dbReference>
<organism evidence="1 2">
    <name type="scientific">Rugamonas rubra</name>
    <dbReference type="NCBI Taxonomy" id="758825"/>
    <lineage>
        <taxon>Bacteria</taxon>
        <taxon>Pseudomonadati</taxon>
        <taxon>Pseudomonadota</taxon>
        <taxon>Betaproteobacteria</taxon>
        <taxon>Burkholderiales</taxon>
        <taxon>Oxalobacteraceae</taxon>
        <taxon>Telluria group</taxon>
        <taxon>Rugamonas</taxon>
    </lineage>
</organism>
<dbReference type="Gene3D" id="1.20.1480.40">
    <property type="entry name" value="Uncharacterised protein PF16133, DUF4844"/>
    <property type="match status" value="1"/>
</dbReference>
<dbReference type="InterPro" id="IPR038360">
    <property type="entry name" value="DUF4844_sf"/>
</dbReference>
<gene>
    <name evidence="1" type="ORF">SAMN02982985_03196</name>
</gene>
<dbReference type="RefSeq" id="WP_093388674.1">
    <property type="nucleotide sequence ID" value="NZ_FOTW01000014.1"/>
</dbReference>